<sequence length="446" mass="50137">MSLTRTRLTFLMVFGVLSLVLLTACTTDASRIREANKAFRGITIPVISTPSIPTPFIVPSTGSSYVEAYPVFDNPQFPTIAPSTSIPIPTSSPTSIPTSSPTSIPTPFPTSTSVPTLTPPTATSVPSTPTPPPIEADISATSLEDGDCARSNFTDDEILSGNTVKFYDFVLLPCDGPWQFRVVSSFLVELDAGYIGYPSDEKFMSLAQDNCKRTYTLPFFPLFESWRLGDRTVHCIQMDMGIAHSDFARLDNIIDPYLVKVEECFNELDEGLAYEILSCAGEWQYRIVEIISLALLEEFPGDEYIWTRTLQDCDRRSSMYFLPTHETWIDEGARLIYCAQGGQGLSGYSLERIDRIVGEYKLNAGECYNEDTSYASPLVEIVACDGPWEYKILDRLILDRDGLYPEDLYFDTEVFNRCNRFYDYSLSPTQERWEAGIKYILCIQER</sequence>
<dbReference type="AlphaFoldDB" id="A0A0F9TUR8"/>
<feature type="region of interest" description="Disordered" evidence="1">
    <location>
        <begin position="82"/>
        <end position="132"/>
    </location>
</feature>
<accession>A0A0F9TUR8</accession>
<name>A0A0F9TUR8_9ZZZZ</name>
<evidence type="ECO:0000313" key="2">
    <source>
        <dbReference type="EMBL" id="KKN78712.1"/>
    </source>
</evidence>
<organism evidence="2">
    <name type="scientific">marine sediment metagenome</name>
    <dbReference type="NCBI Taxonomy" id="412755"/>
    <lineage>
        <taxon>unclassified sequences</taxon>
        <taxon>metagenomes</taxon>
        <taxon>ecological metagenomes</taxon>
    </lineage>
</organism>
<evidence type="ECO:0000256" key="1">
    <source>
        <dbReference type="SAM" id="MobiDB-lite"/>
    </source>
</evidence>
<comment type="caution">
    <text evidence="2">The sequence shown here is derived from an EMBL/GenBank/DDBJ whole genome shotgun (WGS) entry which is preliminary data.</text>
</comment>
<dbReference type="EMBL" id="LAZR01000258">
    <property type="protein sequence ID" value="KKN78712.1"/>
    <property type="molecule type" value="Genomic_DNA"/>
</dbReference>
<dbReference type="PROSITE" id="PS51257">
    <property type="entry name" value="PROKAR_LIPOPROTEIN"/>
    <property type="match status" value="1"/>
</dbReference>
<reference evidence="2" key="1">
    <citation type="journal article" date="2015" name="Nature">
        <title>Complex archaea that bridge the gap between prokaryotes and eukaryotes.</title>
        <authorList>
            <person name="Spang A."/>
            <person name="Saw J.H."/>
            <person name="Jorgensen S.L."/>
            <person name="Zaremba-Niedzwiedzka K."/>
            <person name="Martijn J."/>
            <person name="Lind A.E."/>
            <person name="van Eijk R."/>
            <person name="Schleper C."/>
            <person name="Guy L."/>
            <person name="Ettema T.J."/>
        </authorList>
    </citation>
    <scope>NUCLEOTIDE SEQUENCE</scope>
</reference>
<gene>
    <name evidence="2" type="ORF">LCGC14_0347790</name>
</gene>
<protein>
    <recommendedName>
        <fullName evidence="3">Septum formation-related domain-containing protein</fullName>
    </recommendedName>
</protein>
<evidence type="ECO:0008006" key="3">
    <source>
        <dbReference type="Google" id="ProtNLM"/>
    </source>
</evidence>
<proteinExistence type="predicted"/>
<feature type="compositionally biased region" description="Low complexity" evidence="1">
    <location>
        <begin position="82"/>
        <end position="127"/>
    </location>
</feature>